<sequence length="374" mass="43643">MQKLNLIYLLLGLCFFSVNCLYSVKPNYTIERFEASIKPKASIWTQETTGNKFITKNDSYGLSKYIDLADLHLLNVRLRSGSVEKEDNYGSIGLVTFCILIPCRKSQESIVILDYYVNGTHKKREEYSEDKKLWMWFPLFIYNLATLRFKEEEKFKSSGGSILMNIGPNIANTLSKLETESNKELAITFEQENSAWERVNKNSLEEIIEFNRKTPPGKIKDKANEFLVNLLDRKVQIYLENRYPFIKPYLMNDLIGSNGSKFEYKFYQIFRSSILGKNPETGFKVETNLSQKDEKIVWRIEGTKEILFFYFSPYKKNITLEKIVHAKNGFEETIDSEEAYLVGKGLFGQKGVFDTYSDYPTYEYTDIEFLEKVK</sequence>
<evidence type="ECO:0000313" key="1">
    <source>
        <dbReference type="EMBL" id="EKO23975.1"/>
    </source>
</evidence>
<dbReference type="EMBL" id="AHNQ02000034">
    <property type="protein sequence ID" value="EKO23975.1"/>
    <property type="molecule type" value="Genomic_DNA"/>
</dbReference>
<organism evidence="1 2">
    <name type="scientific">Leptospira interrogans str. UI 12621</name>
    <dbReference type="NCBI Taxonomy" id="1049937"/>
    <lineage>
        <taxon>Bacteria</taxon>
        <taxon>Pseudomonadati</taxon>
        <taxon>Spirochaetota</taxon>
        <taxon>Spirochaetia</taxon>
        <taxon>Leptospirales</taxon>
        <taxon>Leptospiraceae</taxon>
        <taxon>Leptospira</taxon>
    </lineage>
</organism>
<gene>
    <name evidence="1" type="ORF">LEP1GSC104_2128</name>
</gene>
<dbReference type="AlphaFoldDB" id="A0A0F6H6W9"/>
<reference evidence="1 2" key="1">
    <citation type="submission" date="2012-09" db="EMBL/GenBank/DDBJ databases">
        <authorList>
            <person name="Harkins D.M."/>
            <person name="Durkin A.S."/>
            <person name="Brinkac L.M."/>
            <person name="Selengut J.D."/>
            <person name="Sanka R."/>
            <person name="DePew J."/>
            <person name="Purushe J."/>
            <person name="Chanthongthip A."/>
            <person name="Lattana O."/>
            <person name="Phetsouvanh R."/>
            <person name="Newton P.N."/>
            <person name="Vinetz J.M."/>
            <person name="Sutton G.G."/>
            <person name="Nelson W.C."/>
            <person name="Fouts D.E."/>
        </authorList>
    </citation>
    <scope>NUCLEOTIDE SEQUENCE [LARGE SCALE GENOMIC DNA]</scope>
    <source>
        <strain evidence="1 2">UI 12621</strain>
    </source>
</reference>
<protein>
    <submittedName>
        <fullName evidence="1">Uncharacterized protein</fullName>
    </submittedName>
</protein>
<proteinExistence type="predicted"/>
<dbReference type="Proteomes" id="UP000006324">
    <property type="component" value="Unassembled WGS sequence"/>
</dbReference>
<dbReference type="RefSeq" id="WP_001170919.1">
    <property type="nucleotide sequence ID" value="NZ_AHNQ02000034.1"/>
</dbReference>
<comment type="caution">
    <text evidence="1">The sequence shown here is derived from an EMBL/GenBank/DDBJ whole genome shotgun (WGS) entry which is preliminary data.</text>
</comment>
<accession>A0A0F6H6W9</accession>
<evidence type="ECO:0000313" key="2">
    <source>
        <dbReference type="Proteomes" id="UP000006324"/>
    </source>
</evidence>
<name>A0A0F6H6W9_LEPIR</name>